<dbReference type="GO" id="GO:0016491">
    <property type="term" value="F:oxidoreductase activity"/>
    <property type="evidence" value="ECO:0007669"/>
    <property type="project" value="UniProtKB-KW"/>
</dbReference>
<comment type="similarity">
    <text evidence="1 5">Belongs to the iron/ascorbate-dependent oxidoreductase family.</text>
</comment>
<evidence type="ECO:0000313" key="8">
    <source>
        <dbReference type="Proteomes" id="UP000504638"/>
    </source>
</evidence>
<dbReference type="InterPro" id="IPR044861">
    <property type="entry name" value="IPNS-like_FE2OG_OXY"/>
</dbReference>
<dbReference type="GO" id="GO:0044283">
    <property type="term" value="P:small molecule biosynthetic process"/>
    <property type="evidence" value="ECO:0007669"/>
    <property type="project" value="UniProtKB-ARBA"/>
</dbReference>
<name>A0A6G1GBE2_9PEZI</name>
<gene>
    <name evidence="7 9" type="ORF">P152DRAFT_464282</name>
</gene>
<sequence length="301" mass="34701">MSDTPIQSDPSRSQLELRTAYGPVFRTILNEGPRNATDNELERFTNTGFFYIKNHEIIVSYRLTTVRFFKQPLEIKQKASLSKSKYFNGYSAPQSTRANPTVSRDTRESFSWRYEPSIDPDPKPASEVPEEVKKWLRAEDFVWEETSNLPLFRPHMLAYWQACLTLARKLVRIFALALDLPESYFDNRTTYPGADGVLNYYPTPTPEESAADSVGVGAHTGLQLFTLLWQDDVGGLQVLTNEGRWIWVPPKEGTFVVNIGDFLMRLSNDLFKSTVHRAFNRPTIERWCQLRFALEQDDKKD</sequence>
<evidence type="ECO:0000256" key="4">
    <source>
        <dbReference type="ARBA" id="ARBA00023004"/>
    </source>
</evidence>
<dbReference type="OrthoDB" id="288590at2759"/>
<protein>
    <submittedName>
        <fullName evidence="7 9">Clavaminate synthase-like protein</fullName>
    </submittedName>
</protein>
<dbReference type="PANTHER" id="PTHR10209:SF881">
    <property type="entry name" value="FI07970P-RELATED"/>
    <property type="match status" value="1"/>
</dbReference>
<evidence type="ECO:0000256" key="2">
    <source>
        <dbReference type="ARBA" id="ARBA00022723"/>
    </source>
</evidence>
<keyword evidence="4 5" id="KW-0408">Iron</keyword>
<dbReference type="AlphaFoldDB" id="A0A6G1GBE2"/>
<evidence type="ECO:0000256" key="5">
    <source>
        <dbReference type="RuleBase" id="RU003682"/>
    </source>
</evidence>
<organism evidence="7">
    <name type="scientific">Eremomyces bilateralis CBS 781.70</name>
    <dbReference type="NCBI Taxonomy" id="1392243"/>
    <lineage>
        <taxon>Eukaryota</taxon>
        <taxon>Fungi</taxon>
        <taxon>Dikarya</taxon>
        <taxon>Ascomycota</taxon>
        <taxon>Pezizomycotina</taxon>
        <taxon>Dothideomycetes</taxon>
        <taxon>Dothideomycetes incertae sedis</taxon>
        <taxon>Eremomycetales</taxon>
        <taxon>Eremomycetaceae</taxon>
        <taxon>Eremomyces</taxon>
    </lineage>
</organism>
<evidence type="ECO:0000313" key="9">
    <source>
        <dbReference type="RefSeq" id="XP_033537048.1"/>
    </source>
</evidence>
<dbReference type="InterPro" id="IPR005123">
    <property type="entry name" value="Oxoglu/Fe-dep_dioxygenase_dom"/>
</dbReference>
<proteinExistence type="inferred from homology"/>
<dbReference type="EMBL" id="ML975151">
    <property type="protein sequence ID" value="KAF1815417.1"/>
    <property type="molecule type" value="Genomic_DNA"/>
</dbReference>
<dbReference type="GeneID" id="54421124"/>
<dbReference type="RefSeq" id="XP_033537048.1">
    <property type="nucleotide sequence ID" value="XM_033680554.1"/>
</dbReference>
<dbReference type="Pfam" id="PF14226">
    <property type="entry name" value="DIOX_N"/>
    <property type="match status" value="1"/>
</dbReference>
<dbReference type="PRINTS" id="PR00682">
    <property type="entry name" value="IPNSYNTHASE"/>
</dbReference>
<dbReference type="SUPFAM" id="SSF51197">
    <property type="entry name" value="Clavaminate synthase-like"/>
    <property type="match status" value="1"/>
</dbReference>
<dbReference type="InterPro" id="IPR026992">
    <property type="entry name" value="DIOX_N"/>
</dbReference>
<evidence type="ECO:0000256" key="1">
    <source>
        <dbReference type="ARBA" id="ARBA00008056"/>
    </source>
</evidence>
<dbReference type="PANTHER" id="PTHR10209">
    <property type="entry name" value="OXIDOREDUCTASE, 2OG-FE II OXYGENASE FAMILY PROTEIN"/>
    <property type="match status" value="1"/>
</dbReference>
<dbReference type="Pfam" id="PF03171">
    <property type="entry name" value="2OG-FeII_Oxy"/>
    <property type="match status" value="1"/>
</dbReference>
<keyword evidence="2 5" id="KW-0479">Metal-binding</keyword>
<evidence type="ECO:0000256" key="3">
    <source>
        <dbReference type="ARBA" id="ARBA00023002"/>
    </source>
</evidence>
<keyword evidence="3 5" id="KW-0560">Oxidoreductase</keyword>
<feature type="domain" description="Fe2OG dioxygenase" evidence="6">
    <location>
        <begin position="188"/>
        <end position="294"/>
    </location>
</feature>
<dbReference type="Proteomes" id="UP000504638">
    <property type="component" value="Unplaced"/>
</dbReference>
<keyword evidence="8" id="KW-1185">Reference proteome</keyword>
<reference evidence="9" key="3">
    <citation type="submission" date="2025-04" db="UniProtKB">
        <authorList>
            <consortium name="RefSeq"/>
        </authorList>
    </citation>
    <scope>IDENTIFICATION</scope>
    <source>
        <strain evidence="9">CBS 781.70</strain>
    </source>
</reference>
<dbReference type="Gene3D" id="2.60.120.330">
    <property type="entry name" value="B-lactam Antibiotic, Isopenicillin N Synthase, Chain"/>
    <property type="match status" value="1"/>
</dbReference>
<reference evidence="9" key="2">
    <citation type="submission" date="2020-04" db="EMBL/GenBank/DDBJ databases">
        <authorList>
            <consortium name="NCBI Genome Project"/>
        </authorList>
    </citation>
    <scope>NUCLEOTIDE SEQUENCE</scope>
    <source>
        <strain evidence="9">CBS 781.70</strain>
    </source>
</reference>
<evidence type="ECO:0000313" key="7">
    <source>
        <dbReference type="EMBL" id="KAF1815417.1"/>
    </source>
</evidence>
<reference evidence="7 9" key="1">
    <citation type="submission" date="2020-01" db="EMBL/GenBank/DDBJ databases">
        <authorList>
            <consortium name="DOE Joint Genome Institute"/>
            <person name="Haridas S."/>
            <person name="Albert R."/>
            <person name="Binder M."/>
            <person name="Bloem J."/>
            <person name="Labutti K."/>
            <person name="Salamov A."/>
            <person name="Andreopoulos B."/>
            <person name="Baker S.E."/>
            <person name="Barry K."/>
            <person name="Bills G."/>
            <person name="Bluhm B.H."/>
            <person name="Cannon C."/>
            <person name="Castanera R."/>
            <person name="Culley D.E."/>
            <person name="Daum C."/>
            <person name="Ezra D."/>
            <person name="Gonzalez J.B."/>
            <person name="Henrissat B."/>
            <person name="Kuo A."/>
            <person name="Liang C."/>
            <person name="Lipzen A."/>
            <person name="Lutzoni F."/>
            <person name="Magnuson J."/>
            <person name="Mondo S."/>
            <person name="Nolan M."/>
            <person name="Ohm R."/>
            <person name="Pangilinan J."/>
            <person name="Park H.-J."/>
            <person name="Ramirez L."/>
            <person name="Alfaro M."/>
            <person name="Sun H."/>
            <person name="Tritt A."/>
            <person name="Yoshinaga Y."/>
            <person name="Zwiers L.-H."/>
            <person name="Turgeon B.G."/>
            <person name="Goodwin S.B."/>
            <person name="Spatafora J.W."/>
            <person name="Crous P.W."/>
            <person name="Grigoriev I.V."/>
        </authorList>
    </citation>
    <scope>NUCLEOTIDE SEQUENCE</scope>
    <source>
        <strain evidence="7 9">CBS 781.70</strain>
    </source>
</reference>
<accession>A0A6G1GBE2</accession>
<dbReference type="PROSITE" id="PS51471">
    <property type="entry name" value="FE2OG_OXY"/>
    <property type="match status" value="1"/>
</dbReference>
<dbReference type="GO" id="GO:0046872">
    <property type="term" value="F:metal ion binding"/>
    <property type="evidence" value="ECO:0007669"/>
    <property type="project" value="UniProtKB-KW"/>
</dbReference>
<evidence type="ECO:0000259" key="6">
    <source>
        <dbReference type="PROSITE" id="PS51471"/>
    </source>
</evidence>
<dbReference type="InterPro" id="IPR027443">
    <property type="entry name" value="IPNS-like_sf"/>
</dbReference>